<dbReference type="AlphaFoldDB" id="A0A5B8LER9"/>
<evidence type="ECO:0000313" key="1">
    <source>
        <dbReference type="EMBL" id="QDZ06647.1"/>
    </source>
</evidence>
<dbReference type="EMBL" id="CP042306">
    <property type="protein sequence ID" value="QDZ06647.1"/>
    <property type="molecule type" value="Genomic_DNA"/>
</dbReference>
<name>A0A5B8LER9_9SPHN</name>
<gene>
    <name evidence="1" type="ORF">FPZ24_03465</name>
</gene>
<proteinExistence type="predicted"/>
<evidence type="ECO:0000313" key="2">
    <source>
        <dbReference type="Proteomes" id="UP000315673"/>
    </source>
</evidence>
<sequence>MAEAASFASVTSAPFLSRRLTGSIGGSPLQPMIFRPKTSDHVRAISSVVRSVSLARSIRVQRGLMSPSKSSSSPEGQGLFLEAQVLEQSADFSANRLRS</sequence>
<accession>A0A5B8LER9</accession>
<protein>
    <submittedName>
        <fullName evidence="1">Uncharacterized protein</fullName>
    </submittedName>
</protein>
<dbReference type="RefSeq" id="WP_146569731.1">
    <property type="nucleotide sequence ID" value="NZ_CP042306.1"/>
</dbReference>
<reference evidence="1 2" key="1">
    <citation type="submission" date="2019-07" db="EMBL/GenBank/DDBJ databases">
        <title>Full genome sequence of Sphingomonas sp. 4R-6-7(HKS19).</title>
        <authorList>
            <person name="Im W.-T."/>
        </authorList>
    </citation>
    <scope>NUCLEOTIDE SEQUENCE [LARGE SCALE GENOMIC DNA]</scope>
    <source>
        <strain evidence="1 2">HKS19</strain>
    </source>
</reference>
<dbReference type="KEGG" id="spai:FPZ24_03465"/>
<dbReference type="Proteomes" id="UP000315673">
    <property type="component" value="Chromosome"/>
</dbReference>
<keyword evidence="2" id="KW-1185">Reference proteome</keyword>
<organism evidence="1 2">
    <name type="scientific">Sphingomonas panacisoli</name>
    <dbReference type="NCBI Taxonomy" id="1813879"/>
    <lineage>
        <taxon>Bacteria</taxon>
        <taxon>Pseudomonadati</taxon>
        <taxon>Pseudomonadota</taxon>
        <taxon>Alphaproteobacteria</taxon>
        <taxon>Sphingomonadales</taxon>
        <taxon>Sphingomonadaceae</taxon>
        <taxon>Sphingomonas</taxon>
    </lineage>
</organism>